<dbReference type="Gene3D" id="3.30.565.10">
    <property type="entry name" value="Histidine kinase-like ATPase, C-terminal domain"/>
    <property type="match status" value="1"/>
</dbReference>
<evidence type="ECO:0000259" key="2">
    <source>
        <dbReference type="Pfam" id="PF13581"/>
    </source>
</evidence>
<dbReference type="InterPro" id="IPR036890">
    <property type="entry name" value="HATPase_C_sf"/>
</dbReference>
<keyword evidence="1" id="KW-0808">Transferase</keyword>
<dbReference type="SUPFAM" id="SSF55874">
    <property type="entry name" value="ATPase domain of HSP90 chaperone/DNA topoisomerase II/histidine kinase"/>
    <property type="match status" value="1"/>
</dbReference>
<dbReference type="InterPro" id="IPR050267">
    <property type="entry name" value="Anti-sigma-factor_SerPK"/>
</dbReference>
<organism evidence="3 4">
    <name type="scientific">Streptomyces luteireticuli</name>
    <dbReference type="NCBI Taxonomy" id="173858"/>
    <lineage>
        <taxon>Bacteria</taxon>
        <taxon>Bacillati</taxon>
        <taxon>Actinomycetota</taxon>
        <taxon>Actinomycetes</taxon>
        <taxon>Kitasatosporales</taxon>
        <taxon>Streptomycetaceae</taxon>
        <taxon>Streptomyces</taxon>
    </lineage>
</organism>
<gene>
    <name evidence="3" type="ORF">GCM10010357_21580</name>
</gene>
<accession>A0ABN0YLX3</accession>
<dbReference type="CDD" id="cd16936">
    <property type="entry name" value="HATPase_RsbW-like"/>
    <property type="match status" value="1"/>
</dbReference>
<reference evidence="3 4" key="1">
    <citation type="journal article" date="2019" name="Int. J. Syst. Evol. Microbiol.">
        <title>The Global Catalogue of Microorganisms (GCM) 10K type strain sequencing project: providing services to taxonomists for standard genome sequencing and annotation.</title>
        <authorList>
            <consortium name="The Broad Institute Genomics Platform"/>
            <consortium name="The Broad Institute Genome Sequencing Center for Infectious Disease"/>
            <person name="Wu L."/>
            <person name="Ma J."/>
        </authorList>
    </citation>
    <scope>NUCLEOTIDE SEQUENCE [LARGE SCALE GENOMIC DNA]</scope>
    <source>
        <strain evidence="3 4">JCM 4788</strain>
    </source>
</reference>
<dbReference type="Pfam" id="PF13581">
    <property type="entry name" value="HATPase_c_2"/>
    <property type="match status" value="1"/>
</dbReference>
<keyword evidence="1" id="KW-0723">Serine/threonine-protein kinase</keyword>
<evidence type="ECO:0000256" key="1">
    <source>
        <dbReference type="ARBA" id="ARBA00022527"/>
    </source>
</evidence>
<dbReference type="PANTHER" id="PTHR35526">
    <property type="entry name" value="ANTI-SIGMA-F FACTOR RSBW-RELATED"/>
    <property type="match status" value="1"/>
</dbReference>
<evidence type="ECO:0000313" key="3">
    <source>
        <dbReference type="EMBL" id="GAA0400221.1"/>
    </source>
</evidence>
<proteinExistence type="predicted"/>
<dbReference type="InterPro" id="IPR003594">
    <property type="entry name" value="HATPase_dom"/>
</dbReference>
<protein>
    <recommendedName>
        <fullName evidence="2">Histidine kinase/HSP90-like ATPase domain-containing protein</fullName>
    </recommendedName>
</protein>
<keyword evidence="1" id="KW-0418">Kinase</keyword>
<name>A0ABN0YLX3_9ACTN</name>
<keyword evidence="4" id="KW-1185">Reference proteome</keyword>
<dbReference type="Proteomes" id="UP001500879">
    <property type="component" value="Unassembled WGS sequence"/>
</dbReference>
<feature type="domain" description="Histidine kinase/HSP90-like ATPase" evidence="2">
    <location>
        <begin position="19"/>
        <end position="114"/>
    </location>
</feature>
<comment type="caution">
    <text evidence="3">The sequence shown here is derived from an EMBL/GenBank/DDBJ whole genome shotgun (WGS) entry which is preliminary data.</text>
</comment>
<dbReference type="PANTHER" id="PTHR35526:SF3">
    <property type="entry name" value="ANTI-SIGMA-F FACTOR RSBW"/>
    <property type="match status" value="1"/>
</dbReference>
<dbReference type="EMBL" id="BAAABX010000023">
    <property type="protein sequence ID" value="GAA0400221.1"/>
    <property type="molecule type" value="Genomic_DNA"/>
</dbReference>
<sequence length="288" mass="31371">MAIRTAHTDRGLMLELVLQPVELRIVRHLVRTRLHDWGLHGPLVDDVLTVVNELLANVVGHTPDPRCTLRVERRTHTLHISVRDSHRALPVRRHAPTGTTGRGLALVGALTRERWHVVPTADGGKEVHCLLDLPRAAPAVNGTDVVREIFRYGIARPERLADVVRLTRRACDHRSAGRRCTSRCLRVAVGSVVHAGGRVRLTQGGLSPRDASLPGAAARVAGAGTGLLLAPAAAPPLWLEQQPPHRLRFWYLFEAPSAVADAGWIPVGTVPATPLREAILPVARKEGQ</sequence>
<evidence type="ECO:0000313" key="4">
    <source>
        <dbReference type="Proteomes" id="UP001500879"/>
    </source>
</evidence>
<dbReference type="RefSeq" id="WP_344022538.1">
    <property type="nucleotide sequence ID" value="NZ_BAAABX010000023.1"/>
</dbReference>